<comment type="similarity">
    <text evidence="2">Belongs to the bacterial solute-binding protein 2 family.</text>
</comment>
<name>A0ABT3KVJ4_9BURK</name>
<dbReference type="Proteomes" id="UP001208935">
    <property type="component" value="Unassembled WGS sequence"/>
</dbReference>
<protein>
    <submittedName>
        <fullName evidence="6">Sugar ABC transporter substrate-binding protein</fullName>
    </submittedName>
</protein>
<proteinExistence type="inferred from homology"/>
<evidence type="ECO:0000256" key="3">
    <source>
        <dbReference type="ARBA" id="ARBA00022729"/>
    </source>
</evidence>
<evidence type="ECO:0000313" key="7">
    <source>
        <dbReference type="Proteomes" id="UP001208935"/>
    </source>
</evidence>
<evidence type="ECO:0000256" key="4">
    <source>
        <dbReference type="SAM" id="SignalP"/>
    </source>
</evidence>
<evidence type="ECO:0000313" key="6">
    <source>
        <dbReference type="EMBL" id="MCW5322379.1"/>
    </source>
</evidence>
<keyword evidence="7" id="KW-1185">Reference proteome</keyword>
<dbReference type="CDD" id="cd01536">
    <property type="entry name" value="PBP1_ABC_sugar_binding-like"/>
    <property type="match status" value="1"/>
</dbReference>
<dbReference type="Gene3D" id="3.40.50.2300">
    <property type="match status" value="2"/>
</dbReference>
<accession>A0ABT3KVJ4</accession>
<feature type="chain" id="PRO_5046781940" evidence="4">
    <location>
        <begin position="25"/>
        <end position="345"/>
    </location>
</feature>
<dbReference type="InterPro" id="IPR025997">
    <property type="entry name" value="SBP_2_dom"/>
</dbReference>
<dbReference type="PANTHER" id="PTHR46847">
    <property type="entry name" value="D-ALLOSE-BINDING PERIPLASMIC PROTEIN-RELATED"/>
    <property type="match status" value="1"/>
</dbReference>
<dbReference type="RefSeq" id="WP_265282682.1">
    <property type="nucleotide sequence ID" value="NZ_QZCW01000003.1"/>
</dbReference>
<dbReference type="SUPFAM" id="SSF53822">
    <property type="entry name" value="Periplasmic binding protein-like I"/>
    <property type="match status" value="1"/>
</dbReference>
<feature type="domain" description="Periplasmic binding protein" evidence="5">
    <location>
        <begin position="33"/>
        <end position="292"/>
    </location>
</feature>
<feature type="signal peptide" evidence="4">
    <location>
        <begin position="1"/>
        <end position="24"/>
    </location>
</feature>
<evidence type="ECO:0000256" key="2">
    <source>
        <dbReference type="ARBA" id="ARBA00007639"/>
    </source>
</evidence>
<dbReference type="EMBL" id="QZCW01000003">
    <property type="protein sequence ID" value="MCW5322379.1"/>
    <property type="molecule type" value="Genomic_DNA"/>
</dbReference>
<sequence>MKRSIAILLASASTLALISAPAQAQTQKMPKRIGYVTNYATHEWYQNVIKGMQDHAKKLGIQLEVQDANLDIAKQVAAAEDFMAKGVDVLIVTPVNEEGVVPLLRQAKSHNIPVVLEGNPVKGMTTMVAICDYDTGFFSGVEAGKYAKENLGGMAKVMNVGLPLLSATVLRSRGFMDGLRTIIPGATMVHDLDGGGNPDRALEVSAAALAKNADVTIIYGINDSSSLGGLQAWKAAGKSQDGLLTVGTGGEGLAFIHAIEKEPSYRIEAAMFPEKEGYTAIEAAVRLFRGEKLPMHIVSPTTPLIGKDWKKFYDLDGTKRTIKWDAVNALKAPEKCTKTAADLKK</sequence>
<evidence type="ECO:0000256" key="1">
    <source>
        <dbReference type="ARBA" id="ARBA00004196"/>
    </source>
</evidence>
<reference evidence="7" key="1">
    <citation type="submission" date="2023-07" db="EMBL/GenBank/DDBJ databases">
        <title>Verminephrobacter genomes.</title>
        <authorList>
            <person name="Lund M.B."/>
        </authorList>
    </citation>
    <scope>NUCLEOTIDE SEQUENCE [LARGE SCALE GENOMIC DNA]</scope>
    <source>
        <strain evidence="7">AtM5-05</strain>
    </source>
</reference>
<keyword evidence="3 4" id="KW-0732">Signal</keyword>
<dbReference type="Pfam" id="PF13407">
    <property type="entry name" value="Peripla_BP_4"/>
    <property type="match status" value="1"/>
</dbReference>
<evidence type="ECO:0000259" key="5">
    <source>
        <dbReference type="Pfam" id="PF13407"/>
    </source>
</evidence>
<organism evidence="6 7">
    <name type="scientific">Verminephrobacter aporrectodeae subsp. tuberculatae</name>
    <dbReference type="NCBI Taxonomy" id="1110392"/>
    <lineage>
        <taxon>Bacteria</taxon>
        <taxon>Pseudomonadati</taxon>
        <taxon>Pseudomonadota</taxon>
        <taxon>Betaproteobacteria</taxon>
        <taxon>Burkholderiales</taxon>
        <taxon>Comamonadaceae</taxon>
        <taxon>Verminephrobacter</taxon>
    </lineage>
</organism>
<dbReference type="PANTHER" id="PTHR46847:SF1">
    <property type="entry name" value="D-ALLOSE-BINDING PERIPLASMIC PROTEIN-RELATED"/>
    <property type="match status" value="1"/>
</dbReference>
<comment type="subcellular location">
    <subcellularLocation>
        <location evidence="1">Cell envelope</location>
    </subcellularLocation>
</comment>
<dbReference type="InterPro" id="IPR028082">
    <property type="entry name" value="Peripla_BP_I"/>
</dbReference>
<comment type="caution">
    <text evidence="6">The sequence shown here is derived from an EMBL/GenBank/DDBJ whole genome shotgun (WGS) entry which is preliminary data.</text>
</comment>
<gene>
    <name evidence="6" type="ORF">D5039_14820</name>
</gene>